<comment type="caution">
    <text evidence="2">The sequence shown here is derived from an EMBL/GenBank/DDBJ whole genome shotgun (WGS) entry which is preliminary data.</text>
</comment>
<dbReference type="GO" id="GO:0016746">
    <property type="term" value="F:acyltransferase activity"/>
    <property type="evidence" value="ECO:0007669"/>
    <property type="project" value="UniProtKB-KW"/>
</dbReference>
<dbReference type="EC" id="2.3.1.-" evidence="2"/>
<reference evidence="2" key="1">
    <citation type="journal article" date="2021" name="bioRxiv">
        <title>Unraveling nitrogen, sulfur and carbon metabolic pathways and microbial community transcriptional responses to substrate deprivation and toxicity stresses in a bioreactor mimicking anoxic brackish coastal sediment conditions.</title>
        <authorList>
            <person name="Martins P.D."/>
            <person name="Echeveste M.J."/>
            <person name="Arshad A."/>
            <person name="Kurth J."/>
            <person name="Ouboter H."/>
            <person name="Jetten M.S.M."/>
            <person name="Welte C.U."/>
        </authorList>
    </citation>
    <scope>NUCLEOTIDE SEQUENCE</scope>
    <source>
        <strain evidence="2">MAG_39</strain>
    </source>
</reference>
<reference evidence="2" key="2">
    <citation type="submission" date="2021-08" db="EMBL/GenBank/DDBJ databases">
        <authorList>
            <person name="Dalcin Martins P."/>
        </authorList>
    </citation>
    <scope>NUCLEOTIDE SEQUENCE</scope>
    <source>
        <strain evidence="2">MAG_39</strain>
    </source>
</reference>
<evidence type="ECO:0000313" key="3">
    <source>
        <dbReference type="Proteomes" id="UP000705867"/>
    </source>
</evidence>
<dbReference type="SUPFAM" id="SSF55729">
    <property type="entry name" value="Acyl-CoA N-acyltransferases (Nat)"/>
    <property type="match status" value="1"/>
</dbReference>
<organism evidence="2 3">
    <name type="scientific">Candidatus Nitrobium versatile</name>
    <dbReference type="NCBI Taxonomy" id="2884831"/>
    <lineage>
        <taxon>Bacteria</taxon>
        <taxon>Pseudomonadati</taxon>
        <taxon>Nitrospirota</taxon>
        <taxon>Nitrospiria</taxon>
        <taxon>Nitrospirales</taxon>
        <taxon>Nitrospiraceae</taxon>
        <taxon>Candidatus Nitrobium</taxon>
    </lineage>
</organism>
<feature type="domain" description="BioF2-like acetyltransferase" evidence="1">
    <location>
        <begin position="203"/>
        <end position="351"/>
    </location>
</feature>
<keyword evidence="2" id="KW-0808">Transferase</keyword>
<evidence type="ECO:0000313" key="2">
    <source>
        <dbReference type="EMBL" id="MBZ0155111.1"/>
    </source>
</evidence>
<sequence>MPGERIPSAGGKGVPSPVAYTVKQVTTAEEFSGMERVWNALLSLSPADTYFLRWEWLWGWWETYAEEGDRLAILVVEEGAEIVAIAPFYTRTRLLGGVYPVRRLMFLGTQPESDGDVCSDYMDIICVQGKNREALRSIFEAVAADDLCDEMHLARIGTASETFALLPKMAAIHGLPWVRLNEAESPHIRLPAEWEEYLEGLSSSMRYKVRNERRKIGKLPQVKIARAESHGELQGAFGELVRLHRKRWESKDLSGAFSNGKFASFHRKMMETMMAKGHLDLFSLYAEGSIRAVLYNIAYKGKIYFYQSGIDTGSTRVAFGYVLHSHCIEDAIGRGIGEYDFLPKGKTDTYKERFANGHRTVADVYMARHWAARYFLRAQEMARTVYSRVRPES</sequence>
<dbReference type="AlphaFoldDB" id="A0A953J2M3"/>
<dbReference type="EMBL" id="JAIOIV010000018">
    <property type="protein sequence ID" value="MBZ0155111.1"/>
    <property type="molecule type" value="Genomic_DNA"/>
</dbReference>
<dbReference type="Proteomes" id="UP000705867">
    <property type="component" value="Unassembled WGS sequence"/>
</dbReference>
<dbReference type="Pfam" id="PF13480">
    <property type="entry name" value="Acetyltransf_6"/>
    <property type="match status" value="1"/>
</dbReference>
<keyword evidence="2" id="KW-0012">Acyltransferase</keyword>
<dbReference type="Gene3D" id="3.40.630.30">
    <property type="match status" value="1"/>
</dbReference>
<proteinExistence type="predicted"/>
<accession>A0A953J2M3</accession>
<evidence type="ECO:0000259" key="1">
    <source>
        <dbReference type="Pfam" id="PF13480"/>
    </source>
</evidence>
<protein>
    <submittedName>
        <fullName evidence="2">GNAT family N-acetyltransferase</fullName>
        <ecNumber evidence="2">2.3.1.-</ecNumber>
    </submittedName>
</protein>
<dbReference type="InterPro" id="IPR016181">
    <property type="entry name" value="Acyl_CoA_acyltransferase"/>
</dbReference>
<gene>
    <name evidence="2" type="ORF">K8I29_02715</name>
</gene>
<dbReference type="InterPro" id="IPR038740">
    <property type="entry name" value="BioF2-like_GNAT_dom"/>
</dbReference>
<name>A0A953J2M3_9BACT</name>